<evidence type="ECO:0000256" key="1">
    <source>
        <dbReference type="ARBA" id="ARBA00001971"/>
    </source>
</evidence>
<reference evidence="10" key="1">
    <citation type="submission" date="2023-10" db="EMBL/GenBank/DDBJ databases">
        <title>Genome assembly of Pristionchus species.</title>
        <authorList>
            <person name="Yoshida K."/>
            <person name="Sommer R.J."/>
        </authorList>
    </citation>
    <scope>NUCLEOTIDE SEQUENCE</scope>
    <source>
        <strain evidence="10">RS0144</strain>
    </source>
</reference>
<dbReference type="PANTHER" id="PTHR24300:SF414">
    <property type="entry name" value="CYTOCHROME P450 FAMILY"/>
    <property type="match status" value="1"/>
</dbReference>
<proteinExistence type="inferred from homology"/>
<dbReference type="InterPro" id="IPR002401">
    <property type="entry name" value="Cyt_P450_E_grp-I"/>
</dbReference>
<protein>
    <recommendedName>
        <fullName evidence="12">Cytochrome P450</fullName>
    </recommendedName>
</protein>
<keyword evidence="6 8" id="KW-0503">Monooxygenase</keyword>
<dbReference type="GO" id="GO:0005506">
    <property type="term" value="F:iron ion binding"/>
    <property type="evidence" value="ECO:0007669"/>
    <property type="project" value="InterPro"/>
</dbReference>
<dbReference type="InterPro" id="IPR036396">
    <property type="entry name" value="Cyt_P450_sf"/>
</dbReference>
<dbReference type="PRINTS" id="PR00463">
    <property type="entry name" value="EP450I"/>
</dbReference>
<keyword evidence="9" id="KW-1133">Transmembrane helix</keyword>
<keyword evidence="11" id="KW-1185">Reference proteome</keyword>
<feature type="transmembrane region" description="Helical" evidence="9">
    <location>
        <begin position="12"/>
        <end position="37"/>
    </location>
</feature>
<dbReference type="Proteomes" id="UP001432027">
    <property type="component" value="Unassembled WGS sequence"/>
</dbReference>
<keyword evidence="3 7" id="KW-0479">Metal-binding</keyword>
<accession>A0AAV5SPB5</accession>
<comment type="caution">
    <text evidence="10">The sequence shown here is derived from an EMBL/GenBank/DDBJ whole genome shotgun (WGS) entry which is preliminary data.</text>
</comment>
<dbReference type="GO" id="GO:0005737">
    <property type="term" value="C:cytoplasm"/>
    <property type="evidence" value="ECO:0007669"/>
    <property type="project" value="TreeGrafter"/>
</dbReference>
<dbReference type="Pfam" id="PF00067">
    <property type="entry name" value="p450"/>
    <property type="match status" value="1"/>
</dbReference>
<evidence type="ECO:0000256" key="4">
    <source>
        <dbReference type="ARBA" id="ARBA00023002"/>
    </source>
</evidence>
<evidence type="ECO:0000313" key="10">
    <source>
        <dbReference type="EMBL" id="GMS84754.1"/>
    </source>
</evidence>
<dbReference type="CDD" id="cd20617">
    <property type="entry name" value="CYP1_2-like"/>
    <property type="match status" value="1"/>
</dbReference>
<dbReference type="InterPro" id="IPR001128">
    <property type="entry name" value="Cyt_P450"/>
</dbReference>
<keyword evidence="5 7" id="KW-0408">Iron</keyword>
<dbReference type="InterPro" id="IPR017972">
    <property type="entry name" value="Cyt_P450_CS"/>
</dbReference>
<comment type="similarity">
    <text evidence="2 8">Belongs to the cytochrome P450 family.</text>
</comment>
<feature type="binding site" description="axial binding residue" evidence="7">
    <location>
        <position position="458"/>
    </location>
    <ligand>
        <name>heme</name>
        <dbReference type="ChEBI" id="CHEBI:30413"/>
    </ligand>
    <ligandPart>
        <name>Fe</name>
        <dbReference type="ChEBI" id="CHEBI:18248"/>
    </ligandPart>
</feature>
<name>A0AAV5SPB5_9BILA</name>
<dbReference type="PRINTS" id="PR00385">
    <property type="entry name" value="P450"/>
</dbReference>
<dbReference type="GO" id="GO:0006805">
    <property type="term" value="P:xenobiotic metabolic process"/>
    <property type="evidence" value="ECO:0007669"/>
    <property type="project" value="TreeGrafter"/>
</dbReference>
<dbReference type="PANTHER" id="PTHR24300">
    <property type="entry name" value="CYTOCHROME P450 508A4-RELATED"/>
    <property type="match status" value="1"/>
</dbReference>
<dbReference type="InterPro" id="IPR050182">
    <property type="entry name" value="Cytochrome_P450_fam2"/>
</dbReference>
<evidence type="ECO:0000256" key="3">
    <source>
        <dbReference type="ARBA" id="ARBA00022723"/>
    </source>
</evidence>
<dbReference type="GO" id="GO:0020037">
    <property type="term" value="F:heme binding"/>
    <property type="evidence" value="ECO:0007669"/>
    <property type="project" value="InterPro"/>
</dbReference>
<evidence type="ECO:0000313" key="11">
    <source>
        <dbReference type="Proteomes" id="UP001432027"/>
    </source>
</evidence>
<evidence type="ECO:0000256" key="2">
    <source>
        <dbReference type="ARBA" id="ARBA00010617"/>
    </source>
</evidence>
<sequence length="519" mass="59865">MSSITSSSLIFPALTILLLFRNALINLLTPVFILILLTLHSLWYRRHLPPGPPPIPLIGNMIPLAFGHFEDQLHRWRDTYGETFTVFIGPIPLVMVCSLSQMRKYFVDRADLFSNRWKNYVTDTFMGGHYGVVQVDGDKWREQRRFSLHVLRNCGVGRPEMEENILMQTNELISFLESSHDPLSLSTPIAVCVGNVINKILFGKTFPQGSEEMRELHHLLDTQSSLVVHPLMGLYIALPWTTHIPLINGPWKKLLRQRDTFWRFLGDQVEDHKRRFVDGGYEDNFTFSYLEEMRRREEDGEMGSFSEWQLRMLLLDLFFAGMETTVTTLKWAFLLMAAHPEELDSFPSHRREEGREGCITLRDRKNLPYTNATICEIQRIANILPINLLRSTSSDVEEGGFFYREGTMIIPQISILLSDPRIWNDPKQFNPSRFLEKDGVTLKRIPEFIPFSIGKRQCLGESLARAELFIIFTNVLKNLRIEAHSGLSRNRSLGLTVSPQSYKVSITRRKNDSNSNSLS</sequence>
<dbReference type="AlphaFoldDB" id="A0AAV5SPB5"/>
<keyword evidence="4 8" id="KW-0560">Oxidoreductase</keyword>
<dbReference type="FunFam" id="1.10.630.10:FF:000036">
    <property type="entry name" value="CYtochrome P450 family"/>
    <property type="match status" value="1"/>
</dbReference>
<comment type="cofactor">
    <cofactor evidence="1 7">
        <name>heme</name>
        <dbReference type="ChEBI" id="CHEBI:30413"/>
    </cofactor>
</comment>
<evidence type="ECO:0000256" key="7">
    <source>
        <dbReference type="PIRSR" id="PIRSR602401-1"/>
    </source>
</evidence>
<evidence type="ECO:0008006" key="12">
    <source>
        <dbReference type="Google" id="ProtNLM"/>
    </source>
</evidence>
<evidence type="ECO:0000256" key="6">
    <source>
        <dbReference type="ARBA" id="ARBA00023033"/>
    </source>
</evidence>
<dbReference type="GO" id="GO:0016712">
    <property type="term" value="F:oxidoreductase activity, acting on paired donors, with incorporation or reduction of molecular oxygen, reduced flavin or flavoprotein as one donor, and incorporation of one atom of oxygen"/>
    <property type="evidence" value="ECO:0007669"/>
    <property type="project" value="TreeGrafter"/>
</dbReference>
<evidence type="ECO:0000256" key="5">
    <source>
        <dbReference type="ARBA" id="ARBA00023004"/>
    </source>
</evidence>
<evidence type="ECO:0000256" key="8">
    <source>
        <dbReference type="RuleBase" id="RU000461"/>
    </source>
</evidence>
<organism evidence="10 11">
    <name type="scientific">Pristionchus entomophagus</name>
    <dbReference type="NCBI Taxonomy" id="358040"/>
    <lineage>
        <taxon>Eukaryota</taxon>
        <taxon>Metazoa</taxon>
        <taxon>Ecdysozoa</taxon>
        <taxon>Nematoda</taxon>
        <taxon>Chromadorea</taxon>
        <taxon>Rhabditida</taxon>
        <taxon>Rhabditina</taxon>
        <taxon>Diplogasteromorpha</taxon>
        <taxon>Diplogasteroidea</taxon>
        <taxon>Neodiplogasteridae</taxon>
        <taxon>Pristionchus</taxon>
    </lineage>
</organism>
<dbReference type="GO" id="GO:0006082">
    <property type="term" value="P:organic acid metabolic process"/>
    <property type="evidence" value="ECO:0007669"/>
    <property type="project" value="TreeGrafter"/>
</dbReference>
<keyword evidence="9" id="KW-0812">Transmembrane</keyword>
<dbReference type="EMBL" id="BTSX01000002">
    <property type="protein sequence ID" value="GMS84754.1"/>
    <property type="molecule type" value="Genomic_DNA"/>
</dbReference>
<dbReference type="PROSITE" id="PS00086">
    <property type="entry name" value="CYTOCHROME_P450"/>
    <property type="match status" value="1"/>
</dbReference>
<dbReference type="SUPFAM" id="SSF48264">
    <property type="entry name" value="Cytochrome P450"/>
    <property type="match status" value="1"/>
</dbReference>
<evidence type="ECO:0000256" key="9">
    <source>
        <dbReference type="SAM" id="Phobius"/>
    </source>
</evidence>
<gene>
    <name evidence="10" type="ORF">PENTCL1PPCAC_6929</name>
</gene>
<keyword evidence="9" id="KW-0472">Membrane</keyword>
<dbReference type="Gene3D" id="1.10.630.10">
    <property type="entry name" value="Cytochrome P450"/>
    <property type="match status" value="1"/>
</dbReference>
<keyword evidence="7 8" id="KW-0349">Heme</keyword>